<evidence type="ECO:0000313" key="2">
    <source>
        <dbReference type="EMBL" id="MET7014424.1"/>
    </source>
</evidence>
<feature type="transmembrane region" description="Helical" evidence="1">
    <location>
        <begin position="136"/>
        <end position="159"/>
    </location>
</feature>
<feature type="transmembrane region" description="Helical" evidence="1">
    <location>
        <begin position="74"/>
        <end position="92"/>
    </location>
</feature>
<protein>
    <submittedName>
        <fullName evidence="2">YgjV family protein</fullName>
    </submittedName>
</protein>
<feature type="transmembrane region" description="Helical" evidence="1">
    <location>
        <begin position="99"/>
        <end position="116"/>
    </location>
</feature>
<gene>
    <name evidence="2" type="ORF">ABXR19_09505</name>
</gene>
<dbReference type="InterPro" id="IPR019629">
    <property type="entry name" value="Uncharacterised_HI1736/YgjV"/>
</dbReference>
<feature type="transmembrane region" description="Helical" evidence="1">
    <location>
        <begin position="41"/>
        <end position="62"/>
    </location>
</feature>
<keyword evidence="1" id="KW-0472">Membrane</keyword>
<comment type="caution">
    <text evidence="2">The sequence shown here is derived from an EMBL/GenBank/DDBJ whole genome shotgun (WGS) entry which is preliminary data.</text>
</comment>
<evidence type="ECO:0000313" key="3">
    <source>
        <dbReference type="Proteomes" id="UP001549691"/>
    </source>
</evidence>
<dbReference type="Pfam" id="PF10688">
    <property type="entry name" value="Imp-YgjV"/>
    <property type="match status" value="1"/>
</dbReference>
<reference evidence="2 3" key="1">
    <citation type="submission" date="2024-07" db="EMBL/GenBank/DDBJ databases">
        <title>Uliginosibacterium flavum JJ3220;KACC:17644.</title>
        <authorList>
            <person name="Kim M.K."/>
        </authorList>
    </citation>
    <scope>NUCLEOTIDE SEQUENCE [LARGE SCALE GENOMIC DNA]</scope>
    <source>
        <strain evidence="2 3">KACC:17644</strain>
    </source>
</reference>
<proteinExistence type="predicted"/>
<dbReference type="PIRSF" id="PIRSF011443">
    <property type="entry name" value="YgjV"/>
    <property type="match status" value="1"/>
</dbReference>
<sequence length="171" mass="18937">MSSDFLSLPQLFGYATFVLGMVTFSRKNDGHFRLWLTAQNLLYAVHFFLMGNPAAMAGMFLSVMRNLLSMRTRALWVALLLLAANVVLGFFVVKSVWNVVPLLAAAVATLSMFRLQGLNLRLGMLTATLLWLLNNILIGSIGGIAMEVVIAIVSCVTIFRLRRDGRLQEQA</sequence>
<dbReference type="Proteomes" id="UP001549691">
    <property type="component" value="Unassembled WGS sequence"/>
</dbReference>
<feature type="transmembrane region" description="Helical" evidence="1">
    <location>
        <begin position="6"/>
        <end position="25"/>
    </location>
</feature>
<accession>A0ABV2TKI6</accession>
<dbReference type="InterPro" id="IPR026267">
    <property type="entry name" value="YgjV"/>
</dbReference>
<keyword evidence="1" id="KW-0812">Transmembrane</keyword>
<keyword evidence="3" id="KW-1185">Reference proteome</keyword>
<dbReference type="EMBL" id="JBEWZI010000008">
    <property type="protein sequence ID" value="MET7014424.1"/>
    <property type="molecule type" value="Genomic_DNA"/>
</dbReference>
<dbReference type="RefSeq" id="WP_354600885.1">
    <property type="nucleotide sequence ID" value="NZ_JBEWZI010000008.1"/>
</dbReference>
<keyword evidence="1" id="KW-1133">Transmembrane helix</keyword>
<name>A0ABV2TKI6_9RHOO</name>
<organism evidence="2 3">
    <name type="scientific">Uliginosibacterium flavum</name>
    <dbReference type="NCBI Taxonomy" id="1396831"/>
    <lineage>
        <taxon>Bacteria</taxon>
        <taxon>Pseudomonadati</taxon>
        <taxon>Pseudomonadota</taxon>
        <taxon>Betaproteobacteria</taxon>
        <taxon>Rhodocyclales</taxon>
        <taxon>Zoogloeaceae</taxon>
        <taxon>Uliginosibacterium</taxon>
    </lineage>
</organism>
<evidence type="ECO:0000256" key="1">
    <source>
        <dbReference type="SAM" id="Phobius"/>
    </source>
</evidence>